<proteinExistence type="predicted"/>
<dbReference type="Pfam" id="PF13579">
    <property type="entry name" value="Glyco_trans_4_4"/>
    <property type="match status" value="1"/>
</dbReference>
<dbReference type="CDD" id="cd03794">
    <property type="entry name" value="GT4_WbuB-like"/>
    <property type="match status" value="1"/>
</dbReference>
<dbReference type="InterPro" id="IPR001296">
    <property type="entry name" value="Glyco_trans_1"/>
</dbReference>
<dbReference type="InterPro" id="IPR028098">
    <property type="entry name" value="Glyco_trans_4-like_N"/>
</dbReference>
<dbReference type="PANTHER" id="PTHR45947:SF3">
    <property type="entry name" value="SULFOQUINOVOSYL TRANSFERASE SQD2"/>
    <property type="match status" value="1"/>
</dbReference>
<accession>A0ABU1UFJ2</accession>
<keyword evidence="2" id="KW-0328">Glycosyltransferase</keyword>
<evidence type="ECO:0000256" key="2">
    <source>
        <dbReference type="ARBA" id="ARBA00022676"/>
    </source>
</evidence>
<dbReference type="InterPro" id="IPR050194">
    <property type="entry name" value="Glycosyltransferase_grp1"/>
</dbReference>
<keyword evidence="3" id="KW-0808">Transferase</keyword>
<gene>
    <name evidence="6" type="ORF">J2X01_003253</name>
</gene>
<reference evidence="6 7" key="1">
    <citation type="submission" date="2023-07" db="EMBL/GenBank/DDBJ databases">
        <title>Sorghum-associated microbial communities from plants grown in Nebraska, USA.</title>
        <authorList>
            <person name="Schachtman D."/>
        </authorList>
    </citation>
    <scope>NUCLEOTIDE SEQUENCE [LARGE SCALE GENOMIC DNA]</scope>
    <source>
        <strain evidence="6 7">BE167</strain>
    </source>
</reference>
<sequence length="567" mass="60530">MLLFLQVSRRVPASVVRPLVRLTCAAAPRSSVAVPVLLASLTRGDTDDVLRRLRIAADSNVSGERARKLADIALVANQPELSDLLLAGAGNASGLKAARARRLWHAGDLTGAVAVLAGSNRAGRQQQARLAGEAAVYTGAGPSLSRQAFTPVPGRVLHLLTNSLPHTASGYAQRSHSVMAAQQEAGWDVLAVTRLAYPVQVGKLLAQTRDVVDGVEYRRLLPSRLAPTMDARLQQQAEELLKVALEFRPGILHTTTHFVNGVVVRAVAEALGIPWVYEVRGQLADTWAATHGSHARDSEKYRLFRERERAVMRDADLVVTLGHAMKANIVAAGIPEEKILIAPNAVGGTFLETPLDPAGARRKLGLPEDGLYIGTVSSLVAYEGLDDLVRAFALLAPEYPQLRLLIVGDGVSGPALEEQISALGLSDRAVFTGRVPRDLAPLYHQALDVFVVPRKDLDVTRAVTPLKPVEALASARPVVGSDLPALREIIDDGGTGILAPAEDPRELAQAISTLLSDASYRAALGQAGRAAVLAGRTWAANAKVLTSRYAGLHHDHEENEQCPQIVQ</sequence>
<keyword evidence="7" id="KW-1185">Reference proteome</keyword>
<dbReference type="PANTHER" id="PTHR45947">
    <property type="entry name" value="SULFOQUINOVOSYL TRANSFERASE SQD2"/>
    <property type="match status" value="1"/>
</dbReference>
<feature type="domain" description="Glycosyl transferase family 1" evidence="4">
    <location>
        <begin position="361"/>
        <end position="529"/>
    </location>
</feature>
<evidence type="ECO:0000313" key="7">
    <source>
        <dbReference type="Proteomes" id="UP001252243"/>
    </source>
</evidence>
<organism evidence="6 7">
    <name type="scientific">Arthrobacter ginsengisoli</name>
    <dbReference type="NCBI Taxonomy" id="1356565"/>
    <lineage>
        <taxon>Bacteria</taxon>
        <taxon>Bacillati</taxon>
        <taxon>Actinomycetota</taxon>
        <taxon>Actinomycetes</taxon>
        <taxon>Micrococcales</taxon>
        <taxon>Micrococcaceae</taxon>
        <taxon>Arthrobacter</taxon>
    </lineage>
</organism>
<dbReference type="SUPFAM" id="SSF53756">
    <property type="entry name" value="UDP-Glycosyltransferase/glycogen phosphorylase"/>
    <property type="match status" value="1"/>
</dbReference>
<protein>
    <recommendedName>
        <fullName evidence="1">D-inositol 3-phosphate glycosyltransferase</fullName>
    </recommendedName>
</protein>
<dbReference type="Gene3D" id="3.40.50.2000">
    <property type="entry name" value="Glycogen Phosphorylase B"/>
    <property type="match status" value="2"/>
</dbReference>
<name>A0ABU1UFJ2_9MICC</name>
<dbReference type="Pfam" id="PF00534">
    <property type="entry name" value="Glycos_transf_1"/>
    <property type="match status" value="1"/>
</dbReference>
<dbReference type="RefSeq" id="WP_310059560.1">
    <property type="nucleotide sequence ID" value="NZ_JAVDVQ010000016.1"/>
</dbReference>
<evidence type="ECO:0000259" key="4">
    <source>
        <dbReference type="Pfam" id="PF00534"/>
    </source>
</evidence>
<feature type="domain" description="Glycosyltransferase subfamily 4-like N-terminal" evidence="5">
    <location>
        <begin position="170"/>
        <end position="344"/>
    </location>
</feature>
<evidence type="ECO:0000313" key="6">
    <source>
        <dbReference type="EMBL" id="MDR7083947.1"/>
    </source>
</evidence>
<evidence type="ECO:0000259" key="5">
    <source>
        <dbReference type="Pfam" id="PF13579"/>
    </source>
</evidence>
<dbReference type="Proteomes" id="UP001252243">
    <property type="component" value="Unassembled WGS sequence"/>
</dbReference>
<evidence type="ECO:0000256" key="3">
    <source>
        <dbReference type="ARBA" id="ARBA00022679"/>
    </source>
</evidence>
<evidence type="ECO:0000256" key="1">
    <source>
        <dbReference type="ARBA" id="ARBA00021292"/>
    </source>
</evidence>
<comment type="caution">
    <text evidence="6">The sequence shown here is derived from an EMBL/GenBank/DDBJ whole genome shotgun (WGS) entry which is preliminary data.</text>
</comment>
<dbReference type="EMBL" id="JAVDVQ010000016">
    <property type="protein sequence ID" value="MDR7083947.1"/>
    <property type="molecule type" value="Genomic_DNA"/>
</dbReference>